<gene>
    <name evidence="4" type="ORF">LPTSP3_g13480</name>
</gene>
<dbReference type="InterPro" id="IPR030951">
    <property type="entry name" value="Sec_Non_Glob"/>
</dbReference>
<dbReference type="NCBIfam" id="TIGR04420">
    <property type="entry name" value="Sec_Non_Glob"/>
    <property type="match status" value="1"/>
</dbReference>
<evidence type="ECO:0000313" key="5">
    <source>
        <dbReference type="Proteomes" id="UP000245263"/>
    </source>
</evidence>
<protein>
    <recommendedName>
        <fullName evidence="6">Sec region non-globular protein</fullName>
    </recommendedName>
</protein>
<evidence type="ECO:0000256" key="2">
    <source>
        <dbReference type="SAM" id="Phobius"/>
    </source>
</evidence>
<dbReference type="EMBL" id="AP025028">
    <property type="protein sequence ID" value="BDA78418.1"/>
    <property type="molecule type" value="Genomic_DNA"/>
</dbReference>
<feature type="compositionally biased region" description="Low complexity" evidence="1">
    <location>
        <begin position="47"/>
        <end position="64"/>
    </location>
</feature>
<evidence type="ECO:0000313" key="4">
    <source>
        <dbReference type="EMBL" id="BDA78418.1"/>
    </source>
</evidence>
<keyword evidence="2" id="KW-0812">Transmembrane</keyword>
<feature type="region of interest" description="Disordered" evidence="1">
    <location>
        <begin position="35"/>
        <end position="94"/>
    </location>
</feature>
<proteinExistence type="predicted"/>
<sequence>MKNSSVTILLTFAISWQIMAQDSLDFLDKVNDKPKSTATVKQKEEAATTTVTKKVTDKAVATTSTKKKRSKKKKAASLAAETNSNLNPNPVQTNPNQTAVIPVNPEPKNLSEPVLKVEEEVSVSGLWIDPKIYVEPDGLPGFGGDATLVRSQNPDDKSLGNSVSTVASKPLFSFSEFFDKYKKAMLILGFIILFAFYRLRMARPSSSSNNRPYRR</sequence>
<feature type="compositionally biased region" description="Basic and acidic residues" evidence="1">
    <location>
        <begin position="35"/>
        <end position="46"/>
    </location>
</feature>
<feature type="compositionally biased region" description="Basic residues" evidence="1">
    <location>
        <begin position="65"/>
        <end position="75"/>
    </location>
</feature>
<accession>A0ABM7UR64</accession>
<dbReference type="RefSeq" id="WP_109018849.1">
    <property type="nucleotide sequence ID" value="NZ_AP025028.1"/>
</dbReference>
<reference evidence="4 5" key="1">
    <citation type="submission" date="2021-08" db="EMBL/GenBank/DDBJ databases">
        <title>Complete genome sequence of Leptospira kobayashii strain E30.</title>
        <authorList>
            <person name="Nakao R."/>
            <person name="Nakamura S."/>
            <person name="Masuzawa T."/>
            <person name="Koizumi N."/>
        </authorList>
    </citation>
    <scope>NUCLEOTIDE SEQUENCE [LARGE SCALE GENOMIC DNA]</scope>
    <source>
        <strain evidence="4 5">E30</strain>
    </source>
</reference>
<evidence type="ECO:0008006" key="6">
    <source>
        <dbReference type="Google" id="ProtNLM"/>
    </source>
</evidence>
<name>A0ABM7UR64_9LEPT</name>
<evidence type="ECO:0000256" key="1">
    <source>
        <dbReference type="SAM" id="MobiDB-lite"/>
    </source>
</evidence>
<feature type="chain" id="PRO_5046966198" description="Sec region non-globular protein" evidence="3">
    <location>
        <begin position="21"/>
        <end position="215"/>
    </location>
</feature>
<organism evidence="4 5">
    <name type="scientific">Leptospira kobayashii</name>
    <dbReference type="NCBI Taxonomy" id="1917830"/>
    <lineage>
        <taxon>Bacteria</taxon>
        <taxon>Pseudomonadati</taxon>
        <taxon>Spirochaetota</taxon>
        <taxon>Spirochaetia</taxon>
        <taxon>Leptospirales</taxon>
        <taxon>Leptospiraceae</taxon>
        <taxon>Leptospira</taxon>
    </lineage>
</organism>
<keyword evidence="3" id="KW-0732">Signal</keyword>
<keyword evidence="2" id="KW-0472">Membrane</keyword>
<feature type="transmembrane region" description="Helical" evidence="2">
    <location>
        <begin position="181"/>
        <end position="199"/>
    </location>
</feature>
<dbReference type="Proteomes" id="UP000245263">
    <property type="component" value="Chromosome 1"/>
</dbReference>
<feature type="compositionally biased region" description="Low complexity" evidence="1">
    <location>
        <begin position="76"/>
        <end position="94"/>
    </location>
</feature>
<keyword evidence="5" id="KW-1185">Reference proteome</keyword>
<evidence type="ECO:0000256" key="3">
    <source>
        <dbReference type="SAM" id="SignalP"/>
    </source>
</evidence>
<keyword evidence="2" id="KW-1133">Transmembrane helix</keyword>
<feature type="signal peptide" evidence="3">
    <location>
        <begin position="1"/>
        <end position="20"/>
    </location>
</feature>